<comment type="caution">
    <text evidence="1">The sequence shown here is derived from an EMBL/GenBank/DDBJ whole genome shotgun (WGS) entry which is preliminary data.</text>
</comment>
<gene>
    <name evidence="1" type="ORF">M9H77_26617</name>
</gene>
<organism evidence="1 2">
    <name type="scientific">Catharanthus roseus</name>
    <name type="common">Madagascar periwinkle</name>
    <name type="synonym">Vinca rosea</name>
    <dbReference type="NCBI Taxonomy" id="4058"/>
    <lineage>
        <taxon>Eukaryota</taxon>
        <taxon>Viridiplantae</taxon>
        <taxon>Streptophyta</taxon>
        <taxon>Embryophyta</taxon>
        <taxon>Tracheophyta</taxon>
        <taxon>Spermatophyta</taxon>
        <taxon>Magnoliopsida</taxon>
        <taxon>eudicotyledons</taxon>
        <taxon>Gunneridae</taxon>
        <taxon>Pentapetalae</taxon>
        <taxon>asterids</taxon>
        <taxon>lamiids</taxon>
        <taxon>Gentianales</taxon>
        <taxon>Apocynaceae</taxon>
        <taxon>Rauvolfioideae</taxon>
        <taxon>Vinceae</taxon>
        <taxon>Catharanthinae</taxon>
        <taxon>Catharanthus</taxon>
    </lineage>
</organism>
<accession>A0ACC0ACC3</accession>
<protein>
    <submittedName>
        <fullName evidence="1">Uncharacterized protein</fullName>
    </submittedName>
</protein>
<evidence type="ECO:0000313" key="2">
    <source>
        <dbReference type="Proteomes" id="UP001060085"/>
    </source>
</evidence>
<keyword evidence="2" id="KW-1185">Reference proteome</keyword>
<reference evidence="2" key="1">
    <citation type="journal article" date="2023" name="Nat. Plants">
        <title>Single-cell RNA sequencing provides a high-resolution roadmap for understanding the multicellular compartmentation of specialized metabolism.</title>
        <authorList>
            <person name="Sun S."/>
            <person name="Shen X."/>
            <person name="Li Y."/>
            <person name="Li Y."/>
            <person name="Wang S."/>
            <person name="Li R."/>
            <person name="Zhang H."/>
            <person name="Shen G."/>
            <person name="Guo B."/>
            <person name="Wei J."/>
            <person name="Xu J."/>
            <person name="St-Pierre B."/>
            <person name="Chen S."/>
            <person name="Sun C."/>
        </authorList>
    </citation>
    <scope>NUCLEOTIDE SEQUENCE [LARGE SCALE GENOMIC DNA]</scope>
</reference>
<proteinExistence type="predicted"/>
<dbReference type="EMBL" id="CM044706">
    <property type="protein sequence ID" value="KAI5657824.1"/>
    <property type="molecule type" value="Genomic_DNA"/>
</dbReference>
<evidence type="ECO:0000313" key="1">
    <source>
        <dbReference type="EMBL" id="KAI5657824.1"/>
    </source>
</evidence>
<name>A0ACC0ACC3_CATRO</name>
<sequence length="112" mass="13171">MAITEELSRYKMPLLETVRITPTGKNFLIAITFMSNEQSETYRWVLEKMKNLAWTTGRIHFDNETTNRAENSHSILKTWLSTAYTEFGMVFNRVNSLTYLQIREIKAELELC</sequence>
<dbReference type="Proteomes" id="UP001060085">
    <property type="component" value="Linkage Group LG06"/>
</dbReference>